<keyword evidence="3" id="KW-1185">Reference proteome</keyword>
<evidence type="ECO:0000256" key="1">
    <source>
        <dbReference type="SAM" id="MobiDB-lite"/>
    </source>
</evidence>
<dbReference type="eggNOG" id="ENOG502SBK0">
    <property type="taxonomic scope" value="Eukaryota"/>
</dbReference>
<dbReference type="PANTHER" id="PTHR28058:SF1">
    <property type="entry name" value="SMALL RIBOSOMAL SUBUNIT PROTEIN BS1M"/>
    <property type="match status" value="1"/>
</dbReference>
<dbReference type="OMA" id="ELHMPMS"/>
<name>Q5B0F2_EMENI</name>
<proteinExistence type="predicted"/>
<dbReference type="PANTHER" id="PTHR28058">
    <property type="entry name" value="37S RIBOSOMAL PROTEIN MRP51, MITOCHONDRIAL"/>
    <property type="match status" value="1"/>
</dbReference>
<dbReference type="VEuPathDB" id="FungiDB:AN5978"/>
<gene>
    <name evidence="2" type="ORF">ANIA_05978</name>
</gene>
<dbReference type="GO" id="GO:0070124">
    <property type="term" value="P:mitochondrial translational initiation"/>
    <property type="evidence" value="ECO:0000318"/>
    <property type="project" value="GO_Central"/>
</dbReference>
<organism evidence="2 3">
    <name type="scientific">Emericella nidulans (strain FGSC A4 / ATCC 38163 / CBS 112.46 / NRRL 194 / M139)</name>
    <name type="common">Aspergillus nidulans</name>
    <dbReference type="NCBI Taxonomy" id="227321"/>
    <lineage>
        <taxon>Eukaryota</taxon>
        <taxon>Fungi</taxon>
        <taxon>Dikarya</taxon>
        <taxon>Ascomycota</taxon>
        <taxon>Pezizomycotina</taxon>
        <taxon>Eurotiomycetes</taxon>
        <taxon>Eurotiomycetidae</taxon>
        <taxon>Eurotiales</taxon>
        <taxon>Aspergillaceae</taxon>
        <taxon>Aspergillus</taxon>
        <taxon>Aspergillus subgen. Nidulantes</taxon>
    </lineage>
</organism>
<dbReference type="EMBL" id="BN001301">
    <property type="protein sequence ID" value="CBF70430.1"/>
    <property type="molecule type" value="Genomic_DNA"/>
</dbReference>
<dbReference type="HOGENOM" id="CLU_024465_0_0_1"/>
<dbReference type="Proteomes" id="UP000000560">
    <property type="component" value="Chromosome I"/>
</dbReference>
<dbReference type="STRING" id="227321.Q5B0F2"/>
<dbReference type="AlphaFoldDB" id="Q5B0F2"/>
<dbReference type="OrthoDB" id="2735536at2759"/>
<sequence>MASAARLSPTANLLRKSRLFALPQALTPVEAPTSRPYAESDTATRPHPIRASIVTPASSLARGDWGLKRPLPAKSTSQKSSRPVVRINELDTFEHVTDFESASDHTVTLEKFQELHMPISLPAKVHFSSNMVTRHHSVFDQDVDNTEASENIDQPDIKQIRHTGPWLSGLTDAEFAAYLKKVQKQKPQLVFKLRERFLEKRMAEIRNQAQDKGEDLENLPAPTEEDFQTYLKTLRADPFALGPVVYELLDLPATAPVPNERMPKKYYQSPPSKMASPEYVTSGPPITHPSAGLSYARSHASIYNHPQYGPQAHPRPVEARILRPRGRVRGKSGKPILGVGGIAVEDTSTIAFSEQGGPAGLSAFDPSIPGGARYHVTPIRAFVGSTGRISLITNRATTNAKAPYGIKDHKAAKSSPQRYTSFDLRASDRRVPRLDRARTFSKPATGFEQPEKSTEDVAKNLLRTIKSQ</sequence>
<reference evidence="3" key="2">
    <citation type="journal article" date="2009" name="Fungal Genet. Biol.">
        <title>The 2008 update of the Aspergillus nidulans genome annotation: a community effort.</title>
        <authorList>
            <person name="Wortman J.R."/>
            <person name="Gilsenan J.M."/>
            <person name="Joardar V."/>
            <person name="Deegan J."/>
            <person name="Clutterbuck J."/>
            <person name="Andersen M.R."/>
            <person name="Archer D."/>
            <person name="Bencina M."/>
            <person name="Braus G."/>
            <person name="Coutinho P."/>
            <person name="von Dohren H."/>
            <person name="Doonan J."/>
            <person name="Driessen A.J."/>
            <person name="Durek P."/>
            <person name="Espeso E."/>
            <person name="Fekete E."/>
            <person name="Flipphi M."/>
            <person name="Estrada C.G."/>
            <person name="Geysens S."/>
            <person name="Goldman G."/>
            <person name="de Groot P.W."/>
            <person name="Hansen K."/>
            <person name="Harris S.D."/>
            <person name="Heinekamp T."/>
            <person name="Helmstaedt K."/>
            <person name="Henrissat B."/>
            <person name="Hofmann G."/>
            <person name="Homan T."/>
            <person name="Horio T."/>
            <person name="Horiuchi H."/>
            <person name="James S."/>
            <person name="Jones M."/>
            <person name="Karaffa L."/>
            <person name="Karanyi Z."/>
            <person name="Kato M."/>
            <person name="Keller N."/>
            <person name="Kelly D.E."/>
            <person name="Kiel J.A."/>
            <person name="Kim J.M."/>
            <person name="van der Klei I.J."/>
            <person name="Klis F.M."/>
            <person name="Kovalchuk A."/>
            <person name="Krasevec N."/>
            <person name="Kubicek C.P."/>
            <person name="Liu B."/>
            <person name="Maccabe A."/>
            <person name="Meyer V."/>
            <person name="Mirabito P."/>
            <person name="Miskei M."/>
            <person name="Mos M."/>
            <person name="Mullins J."/>
            <person name="Nelson D.R."/>
            <person name="Nielsen J."/>
            <person name="Oakley B.R."/>
            <person name="Osmani S.A."/>
            <person name="Pakula T."/>
            <person name="Paszewski A."/>
            <person name="Paulsen I."/>
            <person name="Pilsyk S."/>
            <person name="Pocsi I."/>
            <person name="Punt P.J."/>
            <person name="Ram A.F."/>
            <person name="Ren Q."/>
            <person name="Robellet X."/>
            <person name="Robson G."/>
            <person name="Seiboth B."/>
            <person name="van Solingen P."/>
            <person name="Specht T."/>
            <person name="Sun J."/>
            <person name="Taheri-Talesh N."/>
            <person name="Takeshita N."/>
            <person name="Ussery D."/>
            <person name="vanKuyk P.A."/>
            <person name="Visser H."/>
            <person name="van de Vondervoort P.J."/>
            <person name="de Vries R.P."/>
            <person name="Walton J."/>
            <person name="Xiang X."/>
            <person name="Xiong Y."/>
            <person name="Zeng A.P."/>
            <person name="Brandt B.W."/>
            <person name="Cornell M.J."/>
            <person name="van den Hondel C.A."/>
            <person name="Visser J."/>
            <person name="Oliver S.G."/>
            <person name="Turner G."/>
        </authorList>
    </citation>
    <scope>GENOME REANNOTATION</scope>
    <source>
        <strain evidence="3">FGSC A4 / ATCC 38163 / CBS 112.46 / NRRL 194 / M139</strain>
    </source>
</reference>
<dbReference type="InParanoid" id="Q5B0F2"/>
<dbReference type="GO" id="GO:0003735">
    <property type="term" value="F:structural constituent of ribosome"/>
    <property type="evidence" value="ECO:0000318"/>
    <property type="project" value="GO_Central"/>
</dbReference>
<dbReference type="RefSeq" id="XP_663582.1">
    <property type="nucleotide sequence ID" value="XM_658490.2"/>
</dbReference>
<dbReference type="GeneID" id="2870886"/>
<accession>Q5B0F2</accession>
<accession>C8V3B6</accession>
<dbReference type="GO" id="GO:0005763">
    <property type="term" value="C:mitochondrial small ribosomal subunit"/>
    <property type="evidence" value="ECO:0000318"/>
    <property type="project" value="GO_Central"/>
</dbReference>
<dbReference type="KEGG" id="ani:ANIA_05978"/>
<dbReference type="Pfam" id="PF11709">
    <property type="entry name" value="Mit_ribos_Mrp51"/>
    <property type="match status" value="1"/>
</dbReference>
<protein>
    <submittedName>
        <fullName evidence="2">Uncharacterized protein</fullName>
    </submittedName>
</protein>
<evidence type="ECO:0000313" key="2">
    <source>
        <dbReference type="EMBL" id="CBF70430.1"/>
    </source>
</evidence>
<feature type="region of interest" description="Disordered" evidence="1">
    <location>
        <begin position="64"/>
        <end position="83"/>
    </location>
</feature>
<reference evidence="3" key="1">
    <citation type="journal article" date="2005" name="Nature">
        <title>Sequencing of Aspergillus nidulans and comparative analysis with A. fumigatus and A. oryzae.</title>
        <authorList>
            <person name="Galagan J.E."/>
            <person name="Calvo S.E."/>
            <person name="Cuomo C."/>
            <person name="Ma L.J."/>
            <person name="Wortman J.R."/>
            <person name="Batzoglou S."/>
            <person name="Lee S.I."/>
            <person name="Basturkmen M."/>
            <person name="Spevak C.C."/>
            <person name="Clutterbuck J."/>
            <person name="Kapitonov V."/>
            <person name="Jurka J."/>
            <person name="Scazzocchio C."/>
            <person name="Farman M."/>
            <person name="Butler J."/>
            <person name="Purcell S."/>
            <person name="Harris S."/>
            <person name="Braus G.H."/>
            <person name="Draht O."/>
            <person name="Busch S."/>
            <person name="D'Enfert C."/>
            <person name="Bouchier C."/>
            <person name="Goldman G.H."/>
            <person name="Bell-Pedersen D."/>
            <person name="Griffiths-Jones S."/>
            <person name="Doonan J.H."/>
            <person name="Yu J."/>
            <person name="Vienken K."/>
            <person name="Pain A."/>
            <person name="Freitag M."/>
            <person name="Selker E.U."/>
            <person name="Archer D.B."/>
            <person name="Penalva M.A."/>
            <person name="Oakley B.R."/>
            <person name="Momany M."/>
            <person name="Tanaka T."/>
            <person name="Kumagai T."/>
            <person name="Asai K."/>
            <person name="Machida M."/>
            <person name="Nierman W.C."/>
            <person name="Denning D.W."/>
            <person name="Caddick M."/>
            <person name="Hynes M."/>
            <person name="Paoletti M."/>
            <person name="Fischer R."/>
            <person name="Miller B."/>
            <person name="Dyer P."/>
            <person name="Sachs M.S."/>
            <person name="Osmani S.A."/>
            <person name="Birren B.W."/>
        </authorList>
    </citation>
    <scope>NUCLEOTIDE SEQUENCE [LARGE SCALE GENOMIC DNA]</scope>
    <source>
        <strain evidence="3">FGSC A4 / ATCC 38163 / CBS 112.46 / NRRL 194 / M139</strain>
    </source>
</reference>
<dbReference type="InterPro" id="IPR016712">
    <property type="entry name" value="Rbsml_bS1m-like"/>
</dbReference>
<evidence type="ECO:0000313" key="3">
    <source>
        <dbReference type="Proteomes" id="UP000000560"/>
    </source>
</evidence>